<evidence type="ECO:0000313" key="5">
    <source>
        <dbReference type="EMBL" id="KMW22253.1"/>
    </source>
</evidence>
<evidence type="ECO:0000313" key="6">
    <source>
        <dbReference type="Proteomes" id="UP000037392"/>
    </source>
</evidence>
<name>A0A0J9CAQ6_9FIRM</name>
<comment type="catalytic activity">
    <reaction evidence="3">
        <text>a purine D-ribonucleoside + phosphate = a purine nucleobase + alpha-D-ribose 1-phosphate</text>
        <dbReference type="Rhea" id="RHEA:19805"/>
        <dbReference type="ChEBI" id="CHEBI:26386"/>
        <dbReference type="ChEBI" id="CHEBI:43474"/>
        <dbReference type="ChEBI" id="CHEBI:57720"/>
        <dbReference type="ChEBI" id="CHEBI:142355"/>
        <dbReference type="EC" id="2.4.2.1"/>
    </reaction>
</comment>
<dbReference type="Gene3D" id="3.40.50.1580">
    <property type="entry name" value="Nucleoside phosphorylase domain"/>
    <property type="match status" value="1"/>
</dbReference>
<dbReference type="OrthoDB" id="1523230at2"/>
<dbReference type="EMBL" id="ADLK01000011">
    <property type="protein sequence ID" value="KMW22253.1"/>
    <property type="molecule type" value="Genomic_DNA"/>
</dbReference>
<dbReference type="GO" id="GO:0019509">
    <property type="term" value="P:L-methionine salvage from methylthioadenosine"/>
    <property type="evidence" value="ECO:0007669"/>
    <property type="project" value="TreeGrafter"/>
</dbReference>
<feature type="binding site" evidence="3">
    <location>
        <position position="10"/>
    </location>
    <ligand>
        <name>phosphate</name>
        <dbReference type="ChEBI" id="CHEBI:43474"/>
    </ligand>
</feature>
<feature type="binding site" evidence="3">
    <location>
        <position position="182"/>
    </location>
    <ligand>
        <name>substrate</name>
    </ligand>
</feature>
<dbReference type="SUPFAM" id="SSF53167">
    <property type="entry name" value="Purine and uridine phosphorylases"/>
    <property type="match status" value="1"/>
</dbReference>
<feature type="site" description="Important for substrate specificity" evidence="3">
    <location>
        <position position="164"/>
    </location>
</feature>
<dbReference type="GO" id="GO:0006166">
    <property type="term" value="P:purine ribonucleoside salvage"/>
    <property type="evidence" value="ECO:0007669"/>
    <property type="project" value="UniProtKB-UniRule"/>
</dbReference>
<gene>
    <name evidence="5" type="ORF">HMPREF9470_01482</name>
</gene>
<dbReference type="CDD" id="cd09010">
    <property type="entry name" value="MTAP_SsMTAPII_like_MTIP"/>
    <property type="match status" value="1"/>
</dbReference>
<dbReference type="HAMAP" id="MF_01963">
    <property type="entry name" value="MTAP"/>
    <property type="match status" value="1"/>
</dbReference>
<dbReference type="GO" id="GO:0005829">
    <property type="term" value="C:cytosol"/>
    <property type="evidence" value="ECO:0007669"/>
    <property type="project" value="TreeGrafter"/>
</dbReference>
<dbReference type="PANTHER" id="PTHR42679">
    <property type="entry name" value="S-METHYL-5'-THIOADENOSINE PHOSPHORYLASE"/>
    <property type="match status" value="1"/>
</dbReference>
<dbReference type="GO" id="GO:0017061">
    <property type="term" value="F:S-methyl-5-thioadenosine phosphorylase activity"/>
    <property type="evidence" value="ECO:0007669"/>
    <property type="project" value="InterPro"/>
</dbReference>
<evidence type="ECO:0000256" key="3">
    <source>
        <dbReference type="HAMAP-Rule" id="MF_01963"/>
    </source>
</evidence>
<dbReference type="InterPro" id="IPR010044">
    <property type="entry name" value="MTAP"/>
</dbReference>
<dbReference type="InterPro" id="IPR000845">
    <property type="entry name" value="Nucleoside_phosphorylase_d"/>
</dbReference>
<comment type="caution">
    <text evidence="3">Lacks conserved residue(s) required for the propagation of feature annotation.</text>
</comment>
<dbReference type="PATRIC" id="fig|742734.4.peg.1583"/>
<dbReference type="RefSeq" id="WP_007863299.1">
    <property type="nucleotide sequence ID" value="NZ_KQ235876.1"/>
</dbReference>
<reference evidence="5 6" key="1">
    <citation type="submission" date="2011-04" db="EMBL/GenBank/DDBJ databases">
        <title>The Genome Sequence of Clostridium citroniae WAL-19142.</title>
        <authorList>
            <consortium name="The Broad Institute Genome Sequencing Platform"/>
            <person name="Earl A."/>
            <person name="Ward D."/>
            <person name="Feldgarden M."/>
            <person name="Gevers D."/>
            <person name="Warren Y.A."/>
            <person name="Tyrrell K.L."/>
            <person name="Citron D.M."/>
            <person name="Goldstein E.J."/>
            <person name="Daigneault M."/>
            <person name="Allen-Vercoe E."/>
            <person name="Young S.K."/>
            <person name="Zeng Q."/>
            <person name="Gargeya S."/>
            <person name="Fitzgerald M."/>
            <person name="Haas B."/>
            <person name="Abouelleil A."/>
            <person name="Alvarado L."/>
            <person name="Arachchi H.M."/>
            <person name="Berlin A."/>
            <person name="Brown A."/>
            <person name="Chapman S.B."/>
            <person name="Chen Z."/>
            <person name="Dunbar C."/>
            <person name="Freedman E."/>
            <person name="Gearin G."/>
            <person name="Gellesch M."/>
            <person name="Goldberg J."/>
            <person name="Griggs A."/>
            <person name="Gujja S."/>
            <person name="Heilman E.R."/>
            <person name="Heiman D."/>
            <person name="Howarth C."/>
            <person name="Larson L."/>
            <person name="Lui A."/>
            <person name="MacDonald P.J."/>
            <person name="Mehta T."/>
            <person name="Montmayeur A."/>
            <person name="Murphy C."/>
            <person name="Neiman D."/>
            <person name="Pearson M."/>
            <person name="Priest M."/>
            <person name="Roberts A."/>
            <person name="Saif S."/>
            <person name="Shea T."/>
            <person name="Shenoy N."/>
            <person name="Sisk P."/>
            <person name="Stolte C."/>
            <person name="Sykes S."/>
            <person name="White J."/>
            <person name="Yandava C."/>
            <person name="Wortman J."/>
            <person name="Nusbaum C."/>
            <person name="Birren B."/>
        </authorList>
    </citation>
    <scope>NUCLEOTIDE SEQUENCE [LARGE SCALE GENOMIC DNA]</scope>
    <source>
        <strain evidence="5 6">WAL-19142</strain>
    </source>
</reference>
<dbReference type="PANTHER" id="PTHR42679:SF2">
    <property type="entry name" value="S-METHYL-5'-THIOADENOSINE PHOSPHORYLASE"/>
    <property type="match status" value="1"/>
</dbReference>
<keyword evidence="3" id="KW-0660">Purine salvage</keyword>
<accession>A0A0J9CAQ6</accession>
<dbReference type="InterPro" id="IPR035994">
    <property type="entry name" value="Nucleoside_phosphorylase_sf"/>
</dbReference>
<dbReference type="AlphaFoldDB" id="A0A0J9CAQ6"/>
<dbReference type="GeneID" id="93164566"/>
<keyword evidence="2 3" id="KW-0808">Transferase</keyword>
<evidence type="ECO:0000259" key="4">
    <source>
        <dbReference type="Pfam" id="PF01048"/>
    </source>
</evidence>
<sequence length="259" mass="29478">MKPVGIIGGSGFYELLENPRMFVHNNKYGRSSEIFEGMIQGRKVYFLPRHGEEHKIIVPRINYRANIWAFKELGVEQILATNCVGSSNPDIELGSLVIPHDFCDWTRRFPRSLYDDEVEAYHVDMTPAYCPDLRKALIQAANQVKPGHVHDQAVIFVNEGLRFETPFELKMFRKLGADLIGMTTLPEAVFAREAAICYAHICVPTNWCLGEQIEADDFPRLLKQGIEDFKQVLYLAIPTLSDDRDCPCSHALDHAILKK</sequence>
<feature type="domain" description="Nucleoside phosphorylase" evidence="4">
    <location>
        <begin position="4"/>
        <end position="233"/>
    </location>
</feature>
<comment type="subunit">
    <text evidence="3">Homohexamer. Dimer of a homotrimer.</text>
</comment>
<comment type="function">
    <text evidence="3">Purine nucleoside phosphorylase involved in purine salvage.</text>
</comment>
<protein>
    <recommendedName>
        <fullName evidence="3">Purine nucleoside phosphorylase</fullName>
        <shortName evidence="3">PNP</shortName>
        <ecNumber evidence="3">2.4.2.1</ecNumber>
    </recommendedName>
</protein>
<feature type="binding site" evidence="3">
    <location>
        <begin position="49"/>
        <end position="50"/>
    </location>
    <ligand>
        <name>phosphate</name>
        <dbReference type="ChEBI" id="CHEBI:43474"/>
    </ligand>
</feature>
<comment type="caution">
    <text evidence="5">The sequence shown here is derived from an EMBL/GenBank/DDBJ whole genome shotgun (WGS) entry which is preliminary data.</text>
</comment>
<feature type="binding site" evidence="3">
    <location>
        <position position="183"/>
    </location>
    <ligand>
        <name>phosphate</name>
        <dbReference type="ChEBI" id="CHEBI:43474"/>
    </ligand>
</feature>
<comment type="miscellaneous">
    <text evidence="3">Although this enzyme belongs to the family of MTA phosphorylases based on sequence homology, it lacks several conserved amino acids in the substrate binding pocket that confer specificity towards MTA.</text>
</comment>
<feature type="site" description="Important for substrate specificity" evidence="3">
    <location>
        <position position="215"/>
    </location>
</feature>
<evidence type="ECO:0000256" key="1">
    <source>
        <dbReference type="ARBA" id="ARBA00022676"/>
    </source>
</evidence>
<dbReference type="UniPathway" id="UPA00606"/>
<dbReference type="Proteomes" id="UP000037392">
    <property type="component" value="Unassembled WGS sequence"/>
</dbReference>
<comment type="similarity">
    <text evidence="3">Belongs to the PNP/MTAP phosphorylase family. MTAP subfamily.</text>
</comment>
<dbReference type="EC" id="2.4.2.1" evidence="3"/>
<proteinExistence type="inferred from homology"/>
<organism evidence="5 6">
    <name type="scientific">[Clostridium] citroniae WAL-19142</name>
    <dbReference type="NCBI Taxonomy" id="742734"/>
    <lineage>
        <taxon>Bacteria</taxon>
        <taxon>Bacillati</taxon>
        <taxon>Bacillota</taxon>
        <taxon>Clostridia</taxon>
        <taxon>Lachnospirales</taxon>
        <taxon>Lachnospiraceae</taxon>
        <taxon>Enterocloster</taxon>
    </lineage>
</organism>
<keyword evidence="1 3" id="KW-0328">Glycosyltransferase</keyword>
<dbReference type="Pfam" id="PF01048">
    <property type="entry name" value="PNP_UDP_1"/>
    <property type="match status" value="1"/>
</dbReference>
<evidence type="ECO:0000256" key="2">
    <source>
        <dbReference type="ARBA" id="ARBA00022679"/>
    </source>
</evidence>
<comment type="pathway">
    <text evidence="3">Purine metabolism; purine nucleoside salvage.</text>
</comment>